<sequence length="272" mass="30657">MNKFFYALMIVGLLFSCGKSNDNLPPVDEPEEKISVKVMTYNIYGARSGGIPDLEPIAEVIRRVNPDLVALQEVDKFTNRNQKHGDIARKLGELTGMDYFFAKAMDYNGGEYGDAVLSKLPVLEKSAFNLEVEPALGGERRSVARIKVTKEDKVFYFVSTHFDHLSDERNRIKQANDFVELAKDFEWPVIVAGDLNATPESKTIRILKDYFSMGCPNGNCTQYTFPTSNASKTIDYILYAPLNAFTPSIYSVYTWANQESDHFPVVGIFEIN</sequence>
<dbReference type="SUPFAM" id="SSF56219">
    <property type="entry name" value="DNase I-like"/>
    <property type="match status" value="1"/>
</dbReference>
<dbReference type="PANTHER" id="PTHR14859">
    <property type="entry name" value="CALCOFLUOR WHITE HYPERSENSITIVE PROTEIN PRECURSOR"/>
    <property type="match status" value="1"/>
</dbReference>
<keyword evidence="2" id="KW-0540">Nuclease</keyword>
<gene>
    <name evidence="2" type="ORF">D1614_15225</name>
</gene>
<dbReference type="Pfam" id="PF03372">
    <property type="entry name" value="Exo_endo_phos"/>
    <property type="match status" value="1"/>
</dbReference>
<dbReference type="RefSeq" id="WP_119438816.1">
    <property type="nucleotide sequence ID" value="NZ_QWGR01000008.1"/>
</dbReference>
<dbReference type="PANTHER" id="PTHR14859:SF15">
    <property type="entry name" value="ENDONUCLEASE_EXONUCLEASE_PHOSPHATASE DOMAIN-CONTAINING PROTEIN"/>
    <property type="match status" value="1"/>
</dbReference>
<dbReference type="InterPro" id="IPR005135">
    <property type="entry name" value="Endo/exonuclease/phosphatase"/>
</dbReference>
<keyword evidence="2" id="KW-0255">Endonuclease</keyword>
<feature type="domain" description="Endonuclease/exonuclease/phosphatase" evidence="1">
    <location>
        <begin position="39"/>
        <end position="254"/>
    </location>
</feature>
<dbReference type="AlphaFoldDB" id="A0A399STQ6"/>
<keyword evidence="3" id="KW-1185">Reference proteome</keyword>
<dbReference type="InterPro" id="IPR051916">
    <property type="entry name" value="GPI-anchor_lipid_remodeler"/>
</dbReference>
<dbReference type="Proteomes" id="UP000265926">
    <property type="component" value="Unassembled WGS sequence"/>
</dbReference>
<evidence type="ECO:0000313" key="3">
    <source>
        <dbReference type="Proteomes" id="UP000265926"/>
    </source>
</evidence>
<name>A0A399STQ6_9BACT</name>
<protein>
    <submittedName>
        <fullName evidence="2">Endonuclease</fullName>
    </submittedName>
</protein>
<dbReference type="InterPro" id="IPR036691">
    <property type="entry name" value="Endo/exonu/phosph_ase_sf"/>
</dbReference>
<dbReference type="GO" id="GO:0004519">
    <property type="term" value="F:endonuclease activity"/>
    <property type="evidence" value="ECO:0007669"/>
    <property type="project" value="UniProtKB-KW"/>
</dbReference>
<evidence type="ECO:0000313" key="2">
    <source>
        <dbReference type="EMBL" id="RIJ47456.1"/>
    </source>
</evidence>
<proteinExistence type="predicted"/>
<dbReference type="GO" id="GO:0006506">
    <property type="term" value="P:GPI anchor biosynthetic process"/>
    <property type="evidence" value="ECO:0007669"/>
    <property type="project" value="TreeGrafter"/>
</dbReference>
<keyword evidence="2" id="KW-0378">Hydrolase</keyword>
<dbReference type="PROSITE" id="PS51257">
    <property type="entry name" value="PROKAR_LIPOPROTEIN"/>
    <property type="match status" value="1"/>
</dbReference>
<dbReference type="EMBL" id="QWGR01000008">
    <property type="protein sequence ID" value="RIJ47456.1"/>
    <property type="molecule type" value="Genomic_DNA"/>
</dbReference>
<dbReference type="Gene3D" id="3.60.10.10">
    <property type="entry name" value="Endonuclease/exonuclease/phosphatase"/>
    <property type="match status" value="1"/>
</dbReference>
<dbReference type="OrthoDB" id="712861at2"/>
<dbReference type="GO" id="GO:0016020">
    <property type="term" value="C:membrane"/>
    <property type="evidence" value="ECO:0007669"/>
    <property type="project" value="GOC"/>
</dbReference>
<accession>A0A399STQ6</accession>
<evidence type="ECO:0000259" key="1">
    <source>
        <dbReference type="Pfam" id="PF03372"/>
    </source>
</evidence>
<reference evidence="2 3" key="1">
    <citation type="submission" date="2018-08" db="EMBL/GenBank/DDBJ databases">
        <title>Pallidiluteibacterium maritimus gen. nov., sp. nov., isolated from coastal sediment.</title>
        <authorList>
            <person name="Zhou L.Y."/>
        </authorList>
    </citation>
    <scope>NUCLEOTIDE SEQUENCE [LARGE SCALE GENOMIC DNA]</scope>
    <source>
        <strain evidence="2 3">XSD2</strain>
    </source>
</reference>
<comment type="caution">
    <text evidence="2">The sequence shown here is derived from an EMBL/GenBank/DDBJ whole genome shotgun (WGS) entry which is preliminary data.</text>
</comment>
<organism evidence="2 3">
    <name type="scientific">Maribellus luteus</name>
    <dbReference type="NCBI Taxonomy" id="2305463"/>
    <lineage>
        <taxon>Bacteria</taxon>
        <taxon>Pseudomonadati</taxon>
        <taxon>Bacteroidota</taxon>
        <taxon>Bacteroidia</taxon>
        <taxon>Marinilabiliales</taxon>
        <taxon>Prolixibacteraceae</taxon>
        <taxon>Maribellus</taxon>
    </lineage>
</organism>